<keyword evidence="1" id="KW-0812">Transmembrane</keyword>
<comment type="caution">
    <text evidence="2">The sequence shown here is derived from an EMBL/GenBank/DDBJ whole genome shotgun (WGS) entry which is preliminary data.</text>
</comment>
<evidence type="ECO:0000313" key="2">
    <source>
        <dbReference type="EMBL" id="PXF62883.1"/>
    </source>
</evidence>
<name>A0A318D242_9GAMM</name>
<feature type="transmembrane region" description="Helical" evidence="1">
    <location>
        <begin position="83"/>
        <end position="103"/>
    </location>
</feature>
<evidence type="ECO:0000313" key="3">
    <source>
        <dbReference type="Proteomes" id="UP000247689"/>
    </source>
</evidence>
<organism evidence="2 3">
    <name type="scientific">Kangiella spongicola</name>
    <dbReference type="NCBI Taxonomy" id="796379"/>
    <lineage>
        <taxon>Bacteria</taxon>
        <taxon>Pseudomonadati</taxon>
        <taxon>Pseudomonadota</taxon>
        <taxon>Gammaproteobacteria</taxon>
        <taxon>Kangiellales</taxon>
        <taxon>Kangiellaceae</taxon>
        <taxon>Kangiella</taxon>
    </lineage>
</organism>
<protein>
    <submittedName>
        <fullName evidence="2">Uncharacterized protein</fullName>
    </submittedName>
</protein>
<proteinExistence type="predicted"/>
<feature type="transmembrane region" description="Helical" evidence="1">
    <location>
        <begin position="53"/>
        <end position="71"/>
    </location>
</feature>
<dbReference type="Proteomes" id="UP000247689">
    <property type="component" value="Unassembled WGS sequence"/>
</dbReference>
<sequence length="207" mass="25161">MDQNLRLATLNLTCFVSFIIFWIIFITTIMYNYCWTYIEFWFETKLPTTPYRWFVSLFGFIGLWLGIELLVSILNKNCTSYKVWQYIICSLFISLMTIFFINFKIHYDITQNKATPHDLLMKSRYFEEYLANPLRLPRVEVIKIEFADGRSFPEVQKWEDYLYQQTCEKRIDITNLSKEQRQKLWTDYQLYIDTAFEKAGFSPEEYR</sequence>
<accession>A0A318D242</accession>
<keyword evidence="1" id="KW-1133">Transmembrane helix</keyword>
<gene>
    <name evidence="2" type="ORF">DL796_11275</name>
</gene>
<keyword evidence="1" id="KW-0472">Membrane</keyword>
<evidence type="ECO:0000256" key="1">
    <source>
        <dbReference type="SAM" id="Phobius"/>
    </source>
</evidence>
<dbReference type="EMBL" id="QICH01000003">
    <property type="protein sequence ID" value="PXF62883.1"/>
    <property type="molecule type" value="Genomic_DNA"/>
</dbReference>
<reference evidence="2 3" key="1">
    <citation type="submission" date="2018-05" db="EMBL/GenBank/DDBJ databases">
        <title>Kangiella spongicola genome sequence.</title>
        <authorList>
            <person name="Maclea K.S."/>
            <person name="Goen A.E."/>
            <person name="Kelley C."/>
            <person name="Underriner A."/>
            <person name="Silverwood T."/>
            <person name="Trachtenberg A.M."/>
        </authorList>
    </citation>
    <scope>NUCLEOTIDE SEQUENCE [LARGE SCALE GENOMIC DNA]</scope>
    <source>
        <strain evidence="2 3">ATCC BAA-2076</strain>
    </source>
</reference>
<feature type="transmembrane region" description="Helical" evidence="1">
    <location>
        <begin position="12"/>
        <end position="33"/>
    </location>
</feature>
<dbReference type="AlphaFoldDB" id="A0A318D242"/>
<keyword evidence="3" id="KW-1185">Reference proteome</keyword>